<dbReference type="EMBL" id="AK165177">
    <property type="protein sequence ID" value="BAE38060.1"/>
    <property type="molecule type" value="mRNA"/>
</dbReference>
<proteinExistence type="evidence at transcript level"/>
<reference evidence="1" key="6">
    <citation type="journal article" date="2002" name="Nature">
        <title>Analysis of the mouse transcriptome based on functional annotation of 60,770 full-length cDNAs.</title>
        <authorList>
            <consortium name="The FANTOM Consortium and the RIKEN Genome Exploration Research Group Phase I and II Team"/>
        </authorList>
    </citation>
    <scope>NUCLEOTIDE SEQUENCE</scope>
    <source>
        <strain evidence="1">C57BL/6J</strain>
        <tissue evidence="1">Cerebellum</tissue>
        <tissue evidence="2">Whole body</tissue>
    </source>
</reference>
<accession>Q8CBG0</accession>
<reference evidence="1" key="8">
    <citation type="journal article" date="2005" name="Science">
        <title>The Transcriptional Landscape of the Mammalian Genome.</title>
        <authorList>
            <consortium name="The FANTOM Consortium"/>
            <consortium name="Riken Genome Exploration Research Group and Genome Science Group (Genome Network Project Core Group)"/>
        </authorList>
    </citation>
    <scope>NUCLEOTIDE SEQUENCE</scope>
    <source>
        <strain evidence="1">C57BL/6J</strain>
        <tissue evidence="1">Cerebellum</tissue>
        <tissue evidence="2">Whole body</tissue>
    </source>
</reference>
<dbReference type="MGI" id="MGI:1914226">
    <property type="gene designation" value="2410002F23Rik"/>
</dbReference>
<gene>
    <name evidence="3" type="primary">2410002F23Rik</name>
</gene>
<reference evidence="2" key="7">
    <citation type="submission" date="2004-04" db="EMBL/GenBank/DDBJ databases">
        <authorList>
            <person name="Arakawa T."/>
            <person name="Carninci P."/>
            <person name="Fukuda S."/>
            <person name="Hashizume W."/>
            <person name="Hayashida K."/>
            <person name="Hori F."/>
            <person name="Iida J."/>
            <person name="Imamura K."/>
            <person name="Imotani K."/>
            <person name="Itoh M."/>
            <person name="Kanagawa S."/>
            <person name="Kawai J."/>
            <person name="Kojima M."/>
            <person name="Konno H."/>
            <person name="Murata M."/>
            <person name="Nakamura M."/>
            <person name="Ninomiya N."/>
            <person name="Nishiyori H."/>
            <person name="Nomura K."/>
            <person name="Ohno M."/>
            <person name="Sakazume N."/>
            <person name="Sano H."/>
            <person name="Sasaki D."/>
            <person name="Shibata K."/>
            <person name="Shiraki T."/>
            <person name="Tagami M."/>
            <person name="Tagami Y."/>
            <person name="Waki K."/>
            <person name="Watahiki A."/>
            <person name="Muramatsu M."/>
            <person name="Hayashizaki Y."/>
        </authorList>
    </citation>
    <scope>NUCLEOTIDE SEQUENCE</scope>
    <source>
        <strain evidence="2">C57BL/6J</strain>
        <tissue evidence="2">Whole body</tissue>
    </source>
</reference>
<sequence>MCVPLSVSSLRYHCKEWGPSSGAFPLCTAGSHQWEVEAVTRTRVHAHTHTHTHTRISPLLCTSNNLESHFKGIKRSQEPTKNTEWSQSKCLAAVSVVQSSEAVTYQHQASHHDEHSATFTSWGTKF</sequence>
<dbReference type="AlphaFoldDB" id="Q8CBG0"/>
<protein>
    <submittedName>
        <fullName evidence="1">Uncharacterized protein</fullName>
    </submittedName>
</protein>
<reference evidence="1" key="9">
    <citation type="journal article" date="2005" name="Science">
        <title>Antisense Transcription in the Mammalian Transcriptome.</title>
        <authorList>
            <consortium name="RIKEN Genome Exploration Research Group and Genome Science Group (Genome Network Project Core Group) and the FANTOM Consortium"/>
        </authorList>
    </citation>
    <scope>NUCLEOTIDE SEQUENCE</scope>
    <source>
        <strain evidence="1">C57BL/6J</strain>
        <tissue evidence="1">Cerebellum</tissue>
        <tissue evidence="2">Whole body</tissue>
    </source>
</reference>
<reference evidence="1" key="2">
    <citation type="journal article" date="2000" name="Genome Res.">
        <title>Normalization and subtraction of cap-trapper-selected cDNAs to prepare full-length cDNA libraries for rapid discovery of new genes.</title>
        <authorList>
            <person name="Carninci P."/>
            <person name="Shibata Y."/>
            <person name="Hayatsu N."/>
            <person name="Sugahara Y."/>
            <person name="Shibata K."/>
            <person name="Itoh M."/>
            <person name="Konno H."/>
            <person name="Okazaki Y."/>
            <person name="Muramatsu M."/>
            <person name="Hayashizaki Y."/>
        </authorList>
    </citation>
    <scope>NUCLEOTIDE SEQUENCE</scope>
    <source>
        <strain evidence="1">C57BL/6J</strain>
        <tissue evidence="1">Cerebellum</tissue>
        <tissue evidence="2">Whole body</tissue>
    </source>
</reference>
<organism evidence="1">
    <name type="scientific">Mus musculus</name>
    <name type="common">Mouse</name>
    <dbReference type="NCBI Taxonomy" id="10090"/>
    <lineage>
        <taxon>Eukaryota</taxon>
        <taxon>Metazoa</taxon>
        <taxon>Chordata</taxon>
        <taxon>Craniata</taxon>
        <taxon>Vertebrata</taxon>
        <taxon>Euteleostomi</taxon>
        <taxon>Mammalia</taxon>
        <taxon>Eutheria</taxon>
        <taxon>Euarchontoglires</taxon>
        <taxon>Glires</taxon>
        <taxon>Rodentia</taxon>
        <taxon>Myomorpha</taxon>
        <taxon>Muroidea</taxon>
        <taxon>Muridae</taxon>
        <taxon>Murinae</taxon>
        <taxon>Mus</taxon>
        <taxon>Mus</taxon>
    </lineage>
</organism>
<evidence type="ECO:0000313" key="3">
    <source>
        <dbReference type="MGI" id="MGI:1914226"/>
    </source>
</evidence>
<dbReference type="EMBL" id="AK036099">
    <property type="protein sequence ID" value="BAC29304.1"/>
    <property type="molecule type" value="mRNA"/>
</dbReference>
<evidence type="ECO:0000313" key="2">
    <source>
        <dbReference type="EMBL" id="BAE38060.1"/>
    </source>
</evidence>
<reference evidence="1" key="3">
    <citation type="journal article" date="2000" name="Genome Res.">
        <title>RIKEN integrated sequence analysis (RISA) system--384-format sequencing pipeline with 384 multicapillary sequencer.</title>
        <authorList>
            <person name="Shibata K."/>
            <person name="Itoh M."/>
            <person name="Aizawa K."/>
            <person name="Nagaoka S."/>
            <person name="Sasaki N."/>
            <person name="Carninci P."/>
            <person name="Konno H."/>
            <person name="Akiyama J."/>
            <person name="Nishi K."/>
            <person name="Kitsunai T."/>
            <person name="Tashiro H."/>
            <person name="Itoh M."/>
            <person name="Sumi N."/>
            <person name="Ishii Y."/>
            <person name="Nakamura S."/>
            <person name="Hazama M."/>
            <person name="Nishine T."/>
            <person name="Harada A."/>
            <person name="Yamamoto R."/>
            <person name="Matsumoto H."/>
            <person name="Sakaguchi S."/>
            <person name="Ikegami T."/>
            <person name="Kashiwagi K."/>
            <person name="Fujiwake S."/>
            <person name="Inoue K."/>
            <person name="Togawa Y."/>
            <person name="Izawa M."/>
            <person name="Ohara E."/>
            <person name="Watahiki M."/>
            <person name="Yoneda Y."/>
            <person name="Ishikawa T."/>
            <person name="Ozawa K."/>
            <person name="Tanaka T."/>
            <person name="Matsuura S."/>
            <person name="Kawai J."/>
            <person name="Okazaki Y."/>
            <person name="Muramatsu M."/>
            <person name="Inoue Y."/>
            <person name="Kira A."/>
            <person name="Hayashizaki Y."/>
        </authorList>
    </citation>
    <scope>NUCLEOTIDE SEQUENCE</scope>
    <source>
        <strain evidence="1">C57BL/6J</strain>
        <tissue evidence="1">Cerebellum</tissue>
        <tissue evidence="2">Whole body</tissue>
    </source>
</reference>
<reference evidence="1" key="5">
    <citation type="submission" date="2001-07" db="EMBL/GenBank/DDBJ databases">
        <authorList>
            <person name="Adachi J."/>
            <person name="Aizawa K."/>
            <person name="Akimura T."/>
            <person name="Arakawa T."/>
            <person name="Bono H."/>
            <person name="Carninci P."/>
            <person name="Fukuda S."/>
            <person name="Furuno M."/>
            <person name="Hanagaki T."/>
            <person name="Hara A."/>
            <person name="Hashizume W."/>
            <person name="Hayashida K."/>
            <person name="Hayatsu N."/>
            <person name="Hiramoto K."/>
            <person name="Hiraoka T."/>
            <person name="Hirozane T."/>
            <person name="Hori F."/>
            <person name="Imotani K."/>
            <person name="Ishii Y."/>
            <person name="Itoh M."/>
            <person name="Kagawa I."/>
            <person name="Kasukawa T."/>
            <person name="Katoh H."/>
            <person name="Kawai J."/>
            <person name="Kojima Y."/>
            <person name="Kondo S."/>
            <person name="Konno H."/>
            <person name="Kouda M."/>
            <person name="Koya S."/>
            <person name="Kurihara C."/>
            <person name="Matsuyama T."/>
            <person name="Miyazaki A."/>
            <person name="Murata M."/>
            <person name="Nakamura M."/>
            <person name="Nishi K."/>
            <person name="Nomura K."/>
            <person name="Numazaki R."/>
            <person name="Ohno M."/>
            <person name="Ohsato N."/>
            <person name="Okazaki Y."/>
            <person name="Saito R."/>
            <person name="Saitoh H."/>
            <person name="Sakai C."/>
            <person name="Sakai K."/>
            <person name="Sakazume N."/>
            <person name="Sano H."/>
            <person name="Sasaki D."/>
            <person name="Shibata K."/>
            <person name="Shinagawa A."/>
            <person name="Shiraki T."/>
            <person name="Sogabe Y."/>
            <person name="Tagami M."/>
            <person name="Tagawa A."/>
            <person name="Takahashi F."/>
            <person name="Takaku-Akahira S."/>
            <person name="Takeda Y."/>
            <person name="Tanaka T."/>
            <person name="Tomaru A."/>
            <person name="Toya T."/>
            <person name="Yasunishi A."/>
            <person name="Muramatsu M."/>
            <person name="Hayashizaki Y."/>
        </authorList>
    </citation>
    <scope>NUCLEOTIDE SEQUENCE</scope>
    <source>
        <strain evidence="1">C57BL/6J</strain>
        <tissue evidence="1">Cerebellum</tissue>
    </source>
</reference>
<dbReference type="OrthoDB" id="9909099at2759"/>
<dbReference type="AGR" id="MGI:1914226"/>
<reference evidence="1" key="1">
    <citation type="journal article" date="1999" name="Methods Enzymol.">
        <title>High-efficiency full-length cDNA cloning.</title>
        <authorList>
            <person name="Carninci P."/>
            <person name="Hayashizaki Y."/>
        </authorList>
    </citation>
    <scope>NUCLEOTIDE SEQUENCE</scope>
    <source>
        <strain evidence="1">C57BL/6J</strain>
        <tissue evidence="1">Cerebellum</tissue>
        <tissue evidence="2">Whole body</tissue>
    </source>
</reference>
<evidence type="ECO:0000313" key="1">
    <source>
        <dbReference type="EMBL" id="BAC29304.1"/>
    </source>
</evidence>
<reference evidence="1" key="4">
    <citation type="journal article" date="2001" name="Nature">
        <title>Functional annotation of a full-length mouse cDNA collection.</title>
        <authorList>
            <consortium name="The RIKEN Genome Exploration Research Group Phase II Team and the FANTOM Consortium"/>
        </authorList>
    </citation>
    <scope>NUCLEOTIDE SEQUENCE</scope>
    <source>
        <strain evidence="1">C57BL/6J</strain>
        <tissue evidence="1">Cerebellum</tissue>
        <tissue evidence="2">Whole body</tissue>
    </source>
</reference>
<name>Q8CBG0_MOUSE</name>